<evidence type="ECO:0008006" key="4">
    <source>
        <dbReference type="Google" id="ProtNLM"/>
    </source>
</evidence>
<accession>A0A0K2Y3T5</accession>
<gene>
    <name evidence="2" type="ORF">HHE01_14520</name>
</gene>
<organism evidence="2 3">
    <name type="scientific">Helicobacter heilmannii</name>
    <dbReference type="NCBI Taxonomy" id="35817"/>
    <lineage>
        <taxon>Bacteria</taxon>
        <taxon>Pseudomonadati</taxon>
        <taxon>Campylobacterota</taxon>
        <taxon>Epsilonproteobacteria</taxon>
        <taxon>Campylobacterales</taxon>
        <taxon>Helicobacteraceae</taxon>
        <taxon>Helicobacter</taxon>
    </lineage>
</organism>
<proteinExistence type="predicted"/>
<name>A0A0K2Y3T5_HELHE</name>
<reference evidence="3" key="1">
    <citation type="submission" date="2014-12" db="EMBL/GenBank/DDBJ databases">
        <authorList>
            <person name="Smet A."/>
        </authorList>
    </citation>
    <scope>NUCLEOTIDE SEQUENCE [LARGE SCALE GENOMIC DNA]</scope>
</reference>
<evidence type="ECO:0000313" key="2">
    <source>
        <dbReference type="EMBL" id="CRI33766.1"/>
    </source>
</evidence>
<dbReference type="Proteomes" id="UP000046090">
    <property type="component" value="Unassembled WGS sequence"/>
</dbReference>
<dbReference type="AlphaFoldDB" id="A0A0K2Y3T5"/>
<evidence type="ECO:0000256" key="1">
    <source>
        <dbReference type="SAM" id="SignalP"/>
    </source>
</evidence>
<feature type="chain" id="PRO_5005490913" description="PEP-CTERM sorting domain-containing protein" evidence="1">
    <location>
        <begin position="25"/>
        <end position="178"/>
    </location>
</feature>
<feature type="signal peptide" evidence="1">
    <location>
        <begin position="1"/>
        <end position="24"/>
    </location>
</feature>
<keyword evidence="1" id="KW-0732">Signal</keyword>
<evidence type="ECO:0000313" key="3">
    <source>
        <dbReference type="Proteomes" id="UP000046090"/>
    </source>
</evidence>
<protein>
    <recommendedName>
        <fullName evidence="4">PEP-CTERM sorting domain-containing protein</fullName>
    </recommendedName>
</protein>
<keyword evidence="3" id="KW-1185">Reference proteome</keyword>
<dbReference type="GeneID" id="76196431"/>
<sequence>MKTSKRPFSLALVASLSLSSFALADNTNNSQAAMIVNSLSGLLGSNYTINSSGYGYQNQDQGYNMPAPIYQSISATTPLTFSNGPIGKSNTPLDPNLSSYQNLIGYNLFSLESDGFGGLFGGGGGAIDFSTSNLYDPSTLSQLTSRFARGQASTIEDIIQGYQARLDFDGGGGETRYA</sequence>
<dbReference type="EMBL" id="CDMK01000001">
    <property type="protein sequence ID" value="CRI33766.1"/>
    <property type="molecule type" value="Genomic_DNA"/>
</dbReference>
<dbReference type="RefSeq" id="WP_053825355.1">
    <property type="nucleotide sequence ID" value="NZ_CDMK01000001.1"/>
</dbReference>